<dbReference type="PANTHER" id="PTHR39596:SF3">
    <property type="entry name" value="HETEROKARYON INCOMPATIBILITY DOMAIN-CONTAINING PROTEIN"/>
    <property type="match status" value="1"/>
</dbReference>
<evidence type="ECO:0000259" key="1">
    <source>
        <dbReference type="Pfam" id="PF06985"/>
    </source>
</evidence>
<dbReference type="AlphaFoldDB" id="A0AA38X4X3"/>
<accession>A0AA38X4X3</accession>
<dbReference type="Proteomes" id="UP001172673">
    <property type="component" value="Unassembled WGS sequence"/>
</dbReference>
<evidence type="ECO:0000313" key="2">
    <source>
        <dbReference type="EMBL" id="KAJ9606876.1"/>
    </source>
</evidence>
<proteinExistence type="predicted"/>
<sequence length="794" mass="89464">MDHLPAPHCVNKLAPSLLVPLRCDPNGYDNGPLETYPIRKGFQLNYWDDDMKYASILSLPDGSRPSVEQSTILLQEWLFFGLLSVAHSIYGTTFKGHDYVTTHDGISILSLEKVPRDLNAWYDAESARPKPLRRQHYHEIENHLMRALRFLTNNFTSDRQGHVAVPGYPDHTVTQETAISLESNMEIMLMGLQEIMQFINGIFTQRGKKPSGELSSESVCLSTHEAMKSLQWCPSELNFIGLVFDNSSFVFAGGITRQSAHANHSNCSSSKCLAWEVNETTYRPTHVEGCSGCPEIYIDAADLEQRLVTSDPSVVPRLMIDTTDQGKIAVSFTESGEYVAISHVWSDGLGHPKGINSMHECQLRRVKRLVLETGLEKTVMWIDTLCVPAEKGPGKKSALVRMHNVYRSAKHILVLDSDMVSTPSTTCNEELLLRIALSKWNRRLWTLEEGVVAHANLLFQFSDRSIPLPLPNQSISDAIARNCSSLIQQYLPANTDILSVITALHFRSTSRAADEPLCIGHILGIDVSSIVATDDVDERMLRMYQLLAKKGAKFPWQFLFTDEVKLNISPFKWAPRSLMNLEPHDVFYLQGMEDSSDNNVEAIQIERGLQFQAKHSVLLSFSEDADIKKCMILRMGGLSYVLCPMTKRGRLRNHGRYWEGTDKEKCLSIDPMTDWDESWKPQYKFRPTGNWGLIPSKSGSSHAIMVAINEANEKGFFATIVGQVQMYELRTEYSSGISGFNTELWGQVGLPNLDEDKVRQEQDRVEKEVFDADNYSIVNCVARLKEASLSENDL</sequence>
<dbReference type="Pfam" id="PF06985">
    <property type="entry name" value="HET"/>
    <property type="match status" value="1"/>
</dbReference>
<dbReference type="InterPro" id="IPR010730">
    <property type="entry name" value="HET"/>
</dbReference>
<feature type="domain" description="Heterokaryon incompatibility" evidence="1">
    <location>
        <begin position="338"/>
        <end position="415"/>
    </location>
</feature>
<name>A0AA38X4X3_9EURO</name>
<protein>
    <recommendedName>
        <fullName evidence="1">Heterokaryon incompatibility domain-containing protein</fullName>
    </recommendedName>
</protein>
<organism evidence="2 3">
    <name type="scientific">Cladophialophora chaetospira</name>
    <dbReference type="NCBI Taxonomy" id="386627"/>
    <lineage>
        <taxon>Eukaryota</taxon>
        <taxon>Fungi</taxon>
        <taxon>Dikarya</taxon>
        <taxon>Ascomycota</taxon>
        <taxon>Pezizomycotina</taxon>
        <taxon>Eurotiomycetes</taxon>
        <taxon>Chaetothyriomycetidae</taxon>
        <taxon>Chaetothyriales</taxon>
        <taxon>Herpotrichiellaceae</taxon>
        <taxon>Cladophialophora</taxon>
    </lineage>
</organism>
<keyword evidence="3" id="KW-1185">Reference proteome</keyword>
<comment type="caution">
    <text evidence="2">The sequence shown here is derived from an EMBL/GenBank/DDBJ whole genome shotgun (WGS) entry which is preliminary data.</text>
</comment>
<dbReference type="PANTHER" id="PTHR39596">
    <property type="match status" value="1"/>
</dbReference>
<gene>
    <name evidence="2" type="ORF">H2200_008886</name>
</gene>
<reference evidence="2" key="1">
    <citation type="submission" date="2022-10" db="EMBL/GenBank/DDBJ databases">
        <title>Culturing micro-colonial fungi from biological soil crusts in the Mojave desert and describing Neophaeococcomyces mojavensis, and introducing the new genera and species Taxawa tesnikishii.</title>
        <authorList>
            <person name="Kurbessoian T."/>
            <person name="Stajich J.E."/>
        </authorList>
    </citation>
    <scope>NUCLEOTIDE SEQUENCE</scope>
    <source>
        <strain evidence="2">TK_41</strain>
    </source>
</reference>
<dbReference type="EMBL" id="JAPDRK010000013">
    <property type="protein sequence ID" value="KAJ9606876.1"/>
    <property type="molecule type" value="Genomic_DNA"/>
</dbReference>
<evidence type="ECO:0000313" key="3">
    <source>
        <dbReference type="Proteomes" id="UP001172673"/>
    </source>
</evidence>